<dbReference type="EMBL" id="MU267712">
    <property type="protein sequence ID" value="KAH7910472.1"/>
    <property type="molecule type" value="Genomic_DNA"/>
</dbReference>
<accession>A0ACB8ACM6</accession>
<name>A0ACB8ACM6_9AGAM</name>
<dbReference type="Proteomes" id="UP000790377">
    <property type="component" value="Unassembled WGS sequence"/>
</dbReference>
<reference evidence="1" key="1">
    <citation type="journal article" date="2021" name="New Phytol.">
        <title>Evolutionary innovations through gain and loss of genes in the ectomycorrhizal Boletales.</title>
        <authorList>
            <person name="Wu G."/>
            <person name="Miyauchi S."/>
            <person name="Morin E."/>
            <person name="Kuo A."/>
            <person name="Drula E."/>
            <person name="Varga T."/>
            <person name="Kohler A."/>
            <person name="Feng B."/>
            <person name="Cao Y."/>
            <person name="Lipzen A."/>
            <person name="Daum C."/>
            <person name="Hundley H."/>
            <person name="Pangilinan J."/>
            <person name="Johnson J."/>
            <person name="Barry K."/>
            <person name="LaButti K."/>
            <person name="Ng V."/>
            <person name="Ahrendt S."/>
            <person name="Min B."/>
            <person name="Choi I.G."/>
            <person name="Park H."/>
            <person name="Plett J.M."/>
            <person name="Magnuson J."/>
            <person name="Spatafora J.W."/>
            <person name="Nagy L.G."/>
            <person name="Henrissat B."/>
            <person name="Grigoriev I.V."/>
            <person name="Yang Z.L."/>
            <person name="Xu J."/>
            <person name="Martin F.M."/>
        </authorList>
    </citation>
    <scope>NUCLEOTIDE SEQUENCE</scope>
    <source>
        <strain evidence="1">ATCC 28755</strain>
    </source>
</reference>
<evidence type="ECO:0000313" key="1">
    <source>
        <dbReference type="EMBL" id="KAH7910472.1"/>
    </source>
</evidence>
<comment type="caution">
    <text evidence="1">The sequence shown here is derived from an EMBL/GenBank/DDBJ whole genome shotgun (WGS) entry which is preliminary data.</text>
</comment>
<keyword evidence="2" id="KW-1185">Reference proteome</keyword>
<organism evidence="1 2">
    <name type="scientific">Hygrophoropsis aurantiaca</name>
    <dbReference type="NCBI Taxonomy" id="72124"/>
    <lineage>
        <taxon>Eukaryota</taxon>
        <taxon>Fungi</taxon>
        <taxon>Dikarya</taxon>
        <taxon>Basidiomycota</taxon>
        <taxon>Agaricomycotina</taxon>
        <taxon>Agaricomycetes</taxon>
        <taxon>Agaricomycetidae</taxon>
        <taxon>Boletales</taxon>
        <taxon>Coniophorineae</taxon>
        <taxon>Hygrophoropsidaceae</taxon>
        <taxon>Hygrophoropsis</taxon>
    </lineage>
</organism>
<proteinExistence type="predicted"/>
<evidence type="ECO:0000313" key="2">
    <source>
        <dbReference type="Proteomes" id="UP000790377"/>
    </source>
</evidence>
<sequence length="497" mass="55196">MLCEELTLSASESPPSRPHLKRPRGSLWNLIQGSTIPPQHIALPRTFNQPDCVSDLTEDEADESQDEGSSTSSILSNSKRRRISRELDGFRTTVGHEDSVTTNRPSILLLSPGLHCDFSQLMSAPSGAQSAPEVITPRNLTSAKHEDWKILKNLAVKAFKQYDACIGTETGTDSCVEALTSMRELLQRCHRFLLVHYDPESAPSFSEIVSPSFPLHGTATSPIDYEPHLPSHRKRHHEPPTAFHAILGMSLFFLGNILAKHPTLSLPDEPTTLTHWFTALDVFALGDNLPAHTDGHYADLNEDWQMAIIWGLALVALAKHSLPTTNADPMSSTSLNLTADDPRWPLDSLFGAIAARRSPFTQRMILCKASTDELMMLAMDQLMRGILHMPRQFTPILDVTERLHSPEKQQYWAKWTTSVLDLMNLDEDEDFWGVNVNMARERCSSLLKRGNVSASEDEDKMQEVESRGPSEDVVSDKAISHLSDATTGCPTSGCTVR</sequence>
<gene>
    <name evidence="1" type="ORF">BJ138DRAFT_104049</name>
</gene>
<protein>
    <submittedName>
        <fullName evidence="1">Uncharacterized protein</fullName>
    </submittedName>
</protein>